<comment type="function">
    <text evidence="1">DNA-binding transcription regulator that regulates endothelial cell proliferation and G1/S cell-cycle progression. Specifically binds the 5'-[AT]NTNN[GT]GGCA[AGT]-3' core DNA sequence and acts by modulating expression of pRB-E2F cell-cycle target genes.</text>
</comment>
<evidence type="ECO:0000256" key="1">
    <source>
        <dbReference type="RuleBase" id="RU369073"/>
    </source>
</evidence>
<feature type="coiled-coil region" evidence="2">
    <location>
        <begin position="242"/>
        <end position="290"/>
    </location>
</feature>
<reference evidence="6" key="1">
    <citation type="submission" date="2012-07" db="EMBL/GenBank/DDBJ databases">
        <title>Genome of the Chinese tree shrew, a rising model animal genetically related to primates.</title>
        <authorList>
            <person name="Zhang G."/>
            <person name="Fan Y."/>
            <person name="Yao Y."/>
            <person name="Huang Z."/>
        </authorList>
    </citation>
    <scope>NUCLEOTIDE SEQUENCE [LARGE SCALE GENOMIC DNA]</scope>
</reference>
<keyword evidence="1 2" id="KW-0175">Coiled coil</keyword>
<dbReference type="InterPro" id="IPR026516">
    <property type="entry name" value="THAP1/10"/>
</dbReference>
<reference evidence="6" key="2">
    <citation type="journal article" date="2013" name="Nat. Commun.">
        <title>Genome of the Chinese tree shrew.</title>
        <authorList>
            <person name="Fan Y."/>
            <person name="Huang Z.Y."/>
            <person name="Cao C.C."/>
            <person name="Chen C.S."/>
            <person name="Chen Y.X."/>
            <person name="Fan D.D."/>
            <person name="He J."/>
            <person name="Hou H.L."/>
            <person name="Hu L."/>
            <person name="Hu X.T."/>
            <person name="Jiang X.T."/>
            <person name="Lai R."/>
            <person name="Lang Y.S."/>
            <person name="Liang B."/>
            <person name="Liao S.G."/>
            <person name="Mu D."/>
            <person name="Ma Y.Y."/>
            <person name="Niu Y.Y."/>
            <person name="Sun X.Q."/>
            <person name="Xia J.Q."/>
            <person name="Xiao J."/>
            <person name="Xiong Z.Q."/>
            <person name="Xu L."/>
            <person name="Yang L."/>
            <person name="Zhang Y."/>
            <person name="Zhao W."/>
            <person name="Zhao X.D."/>
            <person name="Zheng Y.T."/>
            <person name="Zhou J.M."/>
            <person name="Zhu Y.B."/>
            <person name="Zhang G.J."/>
            <person name="Wang J."/>
            <person name="Yao Y.G."/>
        </authorList>
    </citation>
    <scope>NUCLEOTIDE SEQUENCE [LARGE SCALE GENOMIC DNA]</scope>
</reference>
<feature type="region of interest" description="Disordered" evidence="3">
    <location>
        <begin position="180"/>
        <end position="209"/>
    </location>
</feature>
<dbReference type="GO" id="GO:0005654">
    <property type="term" value="C:nucleoplasm"/>
    <property type="evidence" value="ECO:0007669"/>
    <property type="project" value="UniProtKB-SubCell"/>
</dbReference>
<keyword evidence="1" id="KW-0238">DNA-binding</keyword>
<protein>
    <recommendedName>
        <fullName evidence="1">THAP domain-containing protein 1</fullName>
    </recommendedName>
</protein>
<organism evidence="5 6">
    <name type="scientific">Tupaia chinensis</name>
    <name type="common">Chinese tree shrew</name>
    <name type="synonym">Tupaia belangeri chinensis</name>
    <dbReference type="NCBI Taxonomy" id="246437"/>
    <lineage>
        <taxon>Eukaryota</taxon>
        <taxon>Metazoa</taxon>
        <taxon>Chordata</taxon>
        <taxon>Craniata</taxon>
        <taxon>Vertebrata</taxon>
        <taxon>Euteleostomi</taxon>
        <taxon>Mammalia</taxon>
        <taxon>Eutheria</taxon>
        <taxon>Euarchontoglires</taxon>
        <taxon>Scandentia</taxon>
        <taxon>Tupaiidae</taxon>
        <taxon>Tupaia</taxon>
    </lineage>
</organism>
<gene>
    <name evidence="5" type="ORF">TREES_T100019193</name>
</gene>
<evidence type="ECO:0000313" key="6">
    <source>
        <dbReference type="Proteomes" id="UP000011518"/>
    </source>
</evidence>
<dbReference type="InParanoid" id="L9LCD1"/>
<dbReference type="eggNOG" id="KOG1721">
    <property type="taxonomic scope" value="Eukaryota"/>
</dbReference>
<dbReference type="EMBL" id="KB320466">
    <property type="protein sequence ID" value="ELW71402.1"/>
    <property type="molecule type" value="Genomic_DNA"/>
</dbReference>
<keyword evidence="4" id="KW-0812">Transmembrane</keyword>
<keyword evidence="1" id="KW-0539">Nucleus</keyword>
<keyword evidence="6" id="KW-1185">Reference proteome</keyword>
<comment type="subcellular location">
    <subcellularLocation>
        <location evidence="1">Nucleus</location>
        <location evidence="1">Nucleoplasm</location>
    </subcellularLocation>
</comment>
<dbReference type="STRING" id="246437.L9LCD1"/>
<evidence type="ECO:0000256" key="2">
    <source>
        <dbReference type="SAM" id="Coils"/>
    </source>
</evidence>
<dbReference type="PANTHER" id="PTHR46600">
    <property type="entry name" value="THAP DOMAIN-CONTAINING"/>
    <property type="match status" value="1"/>
</dbReference>
<proteinExistence type="inferred from homology"/>
<keyword evidence="4" id="KW-0472">Membrane</keyword>
<dbReference type="Proteomes" id="UP000011518">
    <property type="component" value="Unassembled WGS sequence"/>
</dbReference>
<dbReference type="PANTHER" id="PTHR46600:SF1">
    <property type="entry name" value="THAP DOMAIN-CONTAINING PROTEIN 1"/>
    <property type="match status" value="1"/>
</dbReference>
<keyword evidence="1" id="KW-0131">Cell cycle</keyword>
<evidence type="ECO:0000313" key="5">
    <source>
        <dbReference type="EMBL" id="ELW71402.1"/>
    </source>
</evidence>
<dbReference type="GO" id="GO:0000978">
    <property type="term" value="F:RNA polymerase II cis-regulatory region sequence-specific DNA binding"/>
    <property type="evidence" value="ECO:0007669"/>
    <property type="project" value="TreeGrafter"/>
</dbReference>
<feature type="transmembrane region" description="Helical" evidence="4">
    <location>
        <begin position="96"/>
        <end position="115"/>
    </location>
</feature>
<dbReference type="GO" id="GO:0003700">
    <property type="term" value="F:DNA-binding transcription factor activity"/>
    <property type="evidence" value="ECO:0007669"/>
    <property type="project" value="UniProtKB-UniRule"/>
</dbReference>
<comment type="similarity">
    <text evidence="1">Belongs to the THAP1 family.</text>
</comment>
<dbReference type="GO" id="GO:0001935">
    <property type="term" value="P:endothelial cell proliferation"/>
    <property type="evidence" value="ECO:0007669"/>
    <property type="project" value="UniProtKB-UniRule"/>
</dbReference>
<evidence type="ECO:0000256" key="4">
    <source>
        <dbReference type="SAM" id="Phobius"/>
    </source>
</evidence>
<sequence>MGRRGGRLGRLVGLAGESRPSFLGRLELWLPENDWKEVGEKVLKCPILPLLFSVPLASLKVLEKTQERPGMAKYQGEVQSLKLDDDSVIEGVSDQVLVAVVVSFALIATLVYALFRMLLLLRASSSTLTCTVRSVYIKLPSLSKPTADTFSVVTLLLTVFGEDDQSQDVVRLHQDINDYNRRFSGQPRSKEDLLEPQEQLPPPPPTPPVSQVDAAIGLLMPPLQTPDNLSVFCDHNYTVEDTMHQRKRIHQLEQQVEKLRKKLKTAQQRCRRQERQLEKLKEVVHFQKEKDDVSERGYVILPNDYFEVVEVPA</sequence>
<keyword evidence="4" id="KW-1133">Transmembrane helix</keyword>
<accession>L9LCD1</accession>
<dbReference type="AlphaFoldDB" id="L9LCD1"/>
<feature type="compositionally biased region" description="Pro residues" evidence="3">
    <location>
        <begin position="199"/>
        <end position="208"/>
    </location>
</feature>
<keyword evidence="1" id="KW-0805">Transcription regulation</keyword>
<keyword evidence="1" id="KW-0804">Transcription</keyword>
<evidence type="ECO:0000256" key="3">
    <source>
        <dbReference type="SAM" id="MobiDB-lite"/>
    </source>
</evidence>
<dbReference type="GO" id="GO:0006357">
    <property type="term" value="P:regulation of transcription by RNA polymerase II"/>
    <property type="evidence" value="ECO:0007669"/>
    <property type="project" value="TreeGrafter"/>
</dbReference>
<name>L9LCD1_TUPCH</name>
<comment type="subunit">
    <text evidence="1">Interacts with PAWR. Component of a THAP1/THAP3-HCFC1-OGT complex that contains, either THAP1 or THAP3, HCFC1 and OGT. Interacts with OGT. Interacts (via the HBM) with HCFC1 (via the Kelch-repeat domain); the interaction recruits HCFC1 to the RRM1 promoter.</text>
</comment>